<dbReference type="PANTHER" id="PTHR45453:SF1">
    <property type="entry name" value="PHOSPHATE REGULON SENSOR PROTEIN PHOR"/>
    <property type="match status" value="1"/>
</dbReference>
<dbReference type="Proteomes" id="UP000728106">
    <property type="component" value="Unassembled WGS sequence"/>
</dbReference>
<dbReference type="EC" id="2.7.13.3" evidence="3"/>
<dbReference type="PROSITE" id="PS50109">
    <property type="entry name" value="HIS_KIN"/>
    <property type="match status" value="1"/>
</dbReference>
<dbReference type="InterPro" id="IPR003661">
    <property type="entry name" value="HisK_dim/P_dom"/>
</dbReference>
<dbReference type="GO" id="GO:0016036">
    <property type="term" value="P:cellular response to phosphate starvation"/>
    <property type="evidence" value="ECO:0007669"/>
    <property type="project" value="TreeGrafter"/>
</dbReference>
<dbReference type="PANTHER" id="PTHR45453">
    <property type="entry name" value="PHOSPHATE REGULON SENSOR PROTEIN PHOR"/>
    <property type="match status" value="1"/>
</dbReference>
<keyword evidence="4" id="KW-0597">Phosphoprotein</keyword>
<dbReference type="CDD" id="cd00082">
    <property type="entry name" value="HisKA"/>
    <property type="match status" value="1"/>
</dbReference>
<dbReference type="GO" id="GO:0000155">
    <property type="term" value="F:phosphorelay sensor kinase activity"/>
    <property type="evidence" value="ECO:0007669"/>
    <property type="project" value="InterPro"/>
</dbReference>
<name>A0A4Z0RMD9_WEICO</name>
<evidence type="ECO:0000256" key="9">
    <source>
        <dbReference type="SAM" id="Phobius"/>
    </source>
</evidence>
<feature type="transmembrane region" description="Helical" evidence="9">
    <location>
        <begin position="44"/>
        <end position="62"/>
    </location>
</feature>
<comment type="subcellular location">
    <subcellularLocation>
        <location evidence="2">Membrane</location>
    </subcellularLocation>
</comment>
<evidence type="ECO:0000313" key="11">
    <source>
        <dbReference type="EMBL" id="MBJ7631927.1"/>
    </source>
</evidence>
<dbReference type="InterPro" id="IPR003594">
    <property type="entry name" value="HATPase_dom"/>
</dbReference>
<proteinExistence type="predicted"/>
<dbReference type="GeneID" id="57978889"/>
<comment type="catalytic activity">
    <reaction evidence="1">
        <text>ATP + protein L-histidine = ADP + protein N-phospho-L-histidine.</text>
        <dbReference type="EC" id="2.7.13.3"/>
    </reaction>
</comment>
<evidence type="ECO:0000313" key="13">
    <source>
        <dbReference type="Proteomes" id="UP000728106"/>
    </source>
</evidence>
<keyword evidence="7" id="KW-0902">Two-component regulatory system</keyword>
<dbReference type="GO" id="GO:0004721">
    <property type="term" value="F:phosphoprotein phosphatase activity"/>
    <property type="evidence" value="ECO:0007669"/>
    <property type="project" value="TreeGrafter"/>
</dbReference>
<dbReference type="EMBL" id="JAAOCX010000002">
    <property type="protein sequence ID" value="MBJ7631927.1"/>
    <property type="molecule type" value="Genomic_DNA"/>
</dbReference>
<gene>
    <name evidence="12" type="ORF">HAU20_07025</name>
    <name evidence="11" type="ORF">HAU43_02245</name>
</gene>
<dbReference type="InterPro" id="IPR036097">
    <property type="entry name" value="HisK_dim/P_sf"/>
</dbReference>
<evidence type="ECO:0000256" key="1">
    <source>
        <dbReference type="ARBA" id="ARBA00000085"/>
    </source>
</evidence>
<evidence type="ECO:0000313" key="12">
    <source>
        <dbReference type="EMBL" id="MBJ7639131.1"/>
    </source>
</evidence>
<dbReference type="Gene3D" id="3.30.565.10">
    <property type="entry name" value="Histidine kinase-like ATPase, C-terminal domain"/>
    <property type="match status" value="1"/>
</dbReference>
<accession>A0A4Z0RMD9</accession>
<evidence type="ECO:0000256" key="6">
    <source>
        <dbReference type="ARBA" id="ARBA00022777"/>
    </source>
</evidence>
<dbReference type="InterPro" id="IPR050351">
    <property type="entry name" value="BphY/WalK/GraS-like"/>
</dbReference>
<protein>
    <recommendedName>
        <fullName evidence="3">histidine kinase</fullName>
        <ecNumber evidence="3">2.7.13.3</ecNumber>
    </recommendedName>
</protein>
<feature type="domain" description="Histidine kinase" evidence="10">
    <location>
        <begin position="242"/>
        <end position="456"/>
    </location>
</feature>
<evidence type="ECO:0000256" key="4">
    <source>
        <dbReference type="ARBA" id="ARBA00022553"/>
    </source>
</evidence>
<keyword evidence="13" id="KW-1185">Reference proteome</keyword>
<evidence type="ECO:0000256" key="2">
    <source>
        <dbReference type="ARBA" id="ARBA00004370"/>
    </source>
</evidence>
<dbReference type="InterPro" id="IPR005467">
    <property type="entry name" value="His_kinase_dom"/>
</dbReference>
<evidence type="ECO:0000256" key="5">
    <source>
        <dbReference type="ARBA" id="ARBA00022679"/>
    </source>
</evidence>
<dbReference type="Proteomes" id="UP000808038">
    <property type="component" value="Unassembled WGS sequence"/>
</dbReference>
<dbReference type="PRINTS" id="PR00344">
    <property type="entry name" value="BCTRLSENSOR"/>
</dbReference>
<dbReference type="SUPFAM" id="SSF55785">
    <property type="entry name" value="PYP-like sensor domain (PAS domain)"/>
    <property type="match status" value="1"/>
</dbReference>
<dbReference type="SUPFAM" id="SSF47384">
    <property type="entry name" value="Homodimeric domain of signal transducing histidine kinase"/>
    <property type="match status" value="1"/>
</dbReference>
<reference evidence="12" key="1">
    <citation type="submission" date="2020-02" db="EMBL/GenBank/DDBJ databases">
        <authorList>
            <person name="Fontana A."/>
            <person name="Patrone V."/>
            <person name="Morelli L."/>
        </authorList>
    </citation>
    <scope>NUCLEOTIDE SEQUENCE</scope>
    <source>
        <strain evidence="11">CCUG 30943</strain>
        <strain evidence="12">CCUG 43002</strain>
    </source>
</reference>
<dbReference type="Gene3D" id="3.30.450.20">
    <property type="entry name" value="PAS domain"/>
    <property type="match status" value="1"/>
</dbReference>
<dbReference type="Pfam" id="PF02518">
    <property type="entry name" value="HATPase_c"/>
    <property type="match status" value="1"/>
</dbReference>
<dbReference type="Gene3D" id="1.10.287.130">
    <property type="match status" value="1"/>
</dbReference>
<evidence type="ECO:0000256" key="8">
    <source>
        <dbReference type="ARBA" id="ARBA00023136"/>
    </source>
</evidence>
<dbReference type="Pfam" id="PF00512">
    <property type="entry name" value="HisKA"/>
    <property type="match status" value="1"/>
</dbReference>
<dbReference type="InterPro" id="IPR004358">
    <property type="entry name" value="Sig_transdc_His_kin-like_C"/>
</dbReference>
<comment type="caution">
    <text evidence="12">The sequence shown here is derived from an EMBL/GenBank/DDBJ whole genome shotgun (WGS) entry which is preliminary data.</text>
</comment>
<keyword evidence="9" id="KW-0812">Transmembrane</keyword>
<keyword evidence="9" id="KW-1133">Transmembrane helix</keyword>
<keyword evidence="8 9" id="KW-0472">Membrane</keyword>
<dbReference type="GO" id="GO:0005886">
    <property type="term" value="C:plasma membrane"/>
    <property type="evidence" value="ECO:0007669"/>
    <property type="project" value="TreeGrafter"/>
</dbReference>
<evidence type="ECO:0000256" key="7">
    <source>
        <dbReference type="ARBA" id="ARBA00023012"/>
    </source>
</evidence>
<dbReference type="EMBL" id="JAAOCP010000007">
    <property type="protein sequence ID" value="MBJ7639131.1"/>
    <property type="molecule type" value="Genomic_DNA"/>
</dbReference>
<dbReference type="CDD" id="cd00075">
    <property type="entry name" value="HATPase"/>
    <property type="match status" value="1"/>
</dbReference>
<evidence type="ECO:0000259" key="10">
    <source>
        <dbReference type="PROSITE" id="PS50109"/>
    </source>
</evidence>
<dbReference type="SMART" id="SM00387">
    <property type="entry name" value="HATPase_c"/>
    <property type="match status" value="1"/>
</dbReference>
<dbReference type="InterPro" id="IPR036890">
    <property type="entry name" value="HATPase_C_sf"/>
</dbReference>
<feature type="transmembrane region" description="Helical" evidence="9">
    <location>
        <begin position="12"/>
        <end position="32"/>
    </location>
</feature>
<dbReference type="SMART" id="SM00388">
    <property type="entry name" value="HisKA"/>
    <property type="match status" value="1"/>
</dbReference>
<dbReference type="AlphaFoldDB" id="A0A4Z0RMD9"/>
<keyword evidence="5" id="KW-0808">Transferase</keyword>
<dbReference type="FunFam" id="1.10.287.130:FF:000001">
    <property type="entry name" value="Two-component sensor histidine kinase"/>
    <property type="match status" value="1"/>
</dbReference>
<sequence>MQSELMHNAKRFVIFWALFFVLIWGLFLVAALTGDETRMPKAHLLLLLSMILAGVATLVLDLQQQRRDQHMAIFIDKLRDLQTDNTRAGHILMRPDDSLAPLAEAINDVQRLNRNRIKLLQQQGSTLAALMANMPLGALRITPERTIIQTNPQAQALLGLTQNVVGRQYDDVIKNHRLLSLFEQSLKRQTHVRELVKLDARIVDVSLVYYETRERHHELLVLLYDMTEVTQMQDMQSAFIANASHELRTPLTAISGFTETLLSGAQEDPEARQEFLTIIQTETNRLLELTEDILTIAKVPERQETPTPIKLSDMVNDIFKSQAENADKQQLTLQNEVAPSFTVTQDATVLRQILTNLIVNAVKYNRHDGLVKVSAMVTASEFVVAVKDTGLGIPSEQQNRIFERFYRIDKSRNQTIPGTGLGLAIVNDLVNQAKGTIDLDSQVGVGTTITVTLPLQ</sequence>
<keyword evidence="6 12" id="KW-0418">Kinase</keyword>
<reference evidence="12 13" key="2">
    <citation type="journal article" date="2021" name="Int. J. Food Microbiol.">
        <title>Safety demonstration of a microbial species for use in the food chain: Weissella confusa.</title>
        <authorList>
            <person name="Bourdichon F."/>
            <person name="Patrone V."/>
            <person name="Fontana A."/>
            <person name="Milani G."/>
            <person name="Morelli L."/>
        </authorList>
    </citation>
    <scope>NUCLEOTIDE SEQUENCE [LARGE SCALE GENOMIC DNA]</scope>
    <source>
        <strain evidence="11">CCUG 30943</strain>
        <strain evidence="12 13">CCUG 43002</strain>
    </source>
</reference>
<dbReference type="InterPro" id="IPR035965">
    <property type="entry name" value="PAS-like_dom_sf"/>
</dbReference>
<evidence type="ECO:0000256" key="3">
    <source>
        <dbReference type="ARBA" id="ARBA00012438"/>
    </source>
</evidence>
<organism evidence="12 13">
    <name type="scientific">Weissella confusa</name>
    <name type="common">Lactobacillus confusus</name>
    <dbReference type="NCBI Taxonomy" id="1583"/>
    <lineage>
        <taxon>Bacteria</taxon>
        <taxon>Bacillati</taxon>
        <taxon>Bacillota</taxon>
        <taxon>Bacilli</taxon>
        <taxon>Lactobacillales</taxon>
        <taxon>Lactobacillaceae</taxon>
        <taxon>Weissella</taxon>
    </lineage>
</organism>
<dbReference type="RefSeq" id="WP_003609371.1">
    <property type="nucleotide sequence ID" value="NZ_ALXH01000026.1"/>
</dbReference>
<dbReference type="FunFam" id="3.30.565.10:FF:000006">
    <property type="entry name" value="Sensor histidine kinase WalK"/>
    <property type="match status" value="1"/>
</dbReference>
<dbReference type="SUPFAM" id="SSF55874">
    <property type="entry name" value="ATPase domain of HSP90 chaperone/DNA topoisomerase II/histidine kinase"/>
    <property type="match status" value="1"/>
</dbReference>